<comment type="cofactor">
    <cofactor evidence="1">
        <name>FAD</name>
        <dbReference type="ChEBI" id="CHEBI:57692"/>
    </cofactor>
</comment>
<gene>
    <name evidence="8" type="ORF">GOEFS_091_00410</name>
</gene>
<dbReference type="InterPro" id="IPR051473">
    <property type="entry name" value="P2Ox-like"/>
</dbReference>
<protein>
    <submittedName>
        <fullName evidence="8">Putative oxidoreductase</fullName>
    </submittedName>
</protein>
<proteinExistence type="inferred from homology"/>
<sequence length="409" mass="44065">MLLERGPSTSVRDAALSKLPIGPESAHAREFETVDPTLSVVRGQGLGGSSAVNGGYFMRWHDGDLRDLVAVGPWSATQIAEAYSELDWVDGTMRVRQWRDDELTDIAAAFEDYWSARVPTRQPTDRRPIVGLNRVLSNNVDGQRFSAFDGYLRSAAERENLTLVSGAEVRTLRIGDGRVTGVEVNFDGRLTTVTAGQVILCAGTLGTAEVLFRSGLLDGYVTVVEHREVLVRYRRRRAPGTAPALLQTVVHDAGGCEIRCYSDDFAKFIDRIPAWGPAIGVAAMTPGVLGQLSWERGALVVELGPRDPALWRGGDAVAAGVDSVSRMLQSSEFDHIVEPNSVAVSGVSSTSQHACATLPIGQATDWYGAHRGIDGLRVVDGSILPHAGRSGPHETIMMLACLIGDELIH</sequence>
<evidence type="ECO:0000313" key="8">
    <source>
        <dbReference type="EMBL" id="GAB19549.1"/>
    </source>
</evidence>
<comment type="caution">
    <text evidence="8">The sequence shown here is derived from an EMBL/GenBank/DDBJ whole genome shotgun (WGS) entry which is preliminary data.</text>
</comment>
<feature type="domain" description="Glucose-methanol-choline oxidoreductase N-terminal" evidence="6">
    <location>
        <begin position="33"/>
        <end position="216"/>
    </location>
</feature>
<dbReference type="InterPro" id="IPR007867">
    <property type="entry name" value="GMC_OxRtase_C"/>
</dbReference>
<dbReference type="Pfam" id="PF00732">
    <property type="entry name" value="GMC_oxred_N"/>
    <property type="match status" value="1"/>
</dbReference>
<keyword evidence="5" id="KW-0560">Oxidoreductase</keyword>
<dbReference type="SUPFAM" id="SSF51905">
    <property type="entry name" value="FAD/NAD(P)-binding domain"/>
    <property type="match status" value="1"/>
</dbReference>
<dbReference type="InterPro" id="IPR030900">
    <property type="entry name" value="GMC_mycofac_OxRdtase"/>
</dbReference>
<feature type="domain" description="Glucose-methanol-choline oxidoreductase C-terminal" evidence="7">
    <location>
        <begin position="347"/>
        <end position="400"/>
    </location>
</feature>
<dbReference type="EMBL" id="BAEH01000091">
    <property type="protein sequence ID" value="GAB19549.1"/>
    <property type="molecule type" value="Genomic_DNA"/>
</dbReference>
<dbReference type="PANTHER" id="PTHR42784:SF1">
    <property type="entry name" value="PYRANOSE 2-OXIDASE"/>
    <property type="match status" value="1"/>
</dbReference>
<comment type="similarity">
    <text evidence="2">Belongs to the GMC oxidoreductase family.</text>
</comment>
<accession>H0R398</accession>
<dbReference type="InterPro" id="IPR000172">
    <property type="entry name" value="GMC_OxRdtase_N"/>
</dbReference>
<keyword evidence="4" id="KW-0274">FAD</keyword>
<dbReference type="Gene3D" id="3.50.50.60">
    <property type="entry name" value="FAD/NAD(P)-binding domain"/>
    <property type="match status" value="2"/>
</dbReference>
<evidence type="ECO:0000256" key="4">
    <source>
        <dbReference type="ARBA" id="ARBA00022827"/>
    </source>
</evidence>
<evidence type="ECO:0000256" key="1">
    <source>
        <dbReference type="ARBA" id="ARBA00001974"/>
    </source>
</evidence>
<organism evidence="8 9">
    <name type="scientific">Gordonia effusa NBRC 100432</name>
    <dbReference type="NCBI Taxonomy" id="1077974"/>
    <lineage>
        <taxon>Bacteria</taxon>
        <taxon>Bacillati</taxon>
        <taxon>Actinomycetota</taxon>
        <taxon>Actinomycetes</taxon>
        <taxon>Mycobacteriales</taxon>
        <taxon>Gordoniaceae</taxon>
        <taxon>Gordonia</taxon>
    </lineage>
</organism>
<dbReference type="GO" id="GO:0050660">
    <property type="term" value="F:flavin adenine dinucleotide binding"/>
    <property type="evidence" value="ECO:0007669"/>
    <property type="project" value="InterPro"/>
</dbReference>
<evidence type="ECO:0000259" key="6">
    <source>
        <dbReference type="Pfam" id="PF00732"/>
    </source>
</evidence>
<dbReference type="InterPro" id="IPR036188">
    <property type="entry name" value="FAD/NAD-bd_sf"/>
</dbReference>
<dbReference type="Gene3D" id="3.30.410.40">
    <property type="match status" value="1"/>
</dbReference>
<keyword evidence="3" id="KW-0285">Flavoprotein</keyword>
<evidence type="ECO:0000256" key="2">
    <source>
        <dbReference type="ARBA" id="ARBA00010790"/>
    </source>
</evidence>
<keyword evidence="9" id="KW-1185">Reference proteome</keyword>
<dbReference type="Pfam" id="PF05199">
    <property type="entry name" value="GMC_oxred_C"/>
    <property type="match status" value="1"/>
</dbReference>
<dbReference type="PANTHER" id="PTHR42784">
    <property type="entry name" value="PYRANOSE 2-OXIDASE"/>
    <property type="match status" value="1"/>
</dbReference>
<dbReference type="AlphaFoldDB" id="H0R398"/>
<dbReference type="NCBIfam" id="TIGR04542">
    <property type="entry name" value="GMC_mycofac_2"/>
    <property type="match status" value="1"/>
</dbReference>
<reference evidence="8 9" key="1">
    <citation type="submission" date="2011-12" db="EMBL/GenBank/DDBJ databases">
        <title>Whole genome shotgun sequence of Gordonia effusa NBRC 100432.</title>
        <authorList>
            <person name="Yoshida I."/>
            <person name="Takarada H."/>
            <person name="Hosoyama A."/>
            <person name="Tsuchikane K."/>
            <person name="Katsumata H."/>
            <person name="Yamazaki S."/>
            <person name="Fujita N."/>
        </authorList>
    </citation>
    <scope>NUCLEOTIDE SEQUENCE [LARGE SCALE GENOMIC DNA]</scope>
    <source>
        <strain evidence="8 9">NBRC 100432</strain>
    </source>
</reference>
<evidence type="ECO:0000259" key="7">
    <source>
        <dbReference type="Pfam" id="PF05199"/>
    </source>
</evidence>
<dbReference type="STRING" id="1077974.GOEFS_091_00410"/>
<dbReference type="GO" id="GO:0016614">
    <property type="term" value="F:oxidoreductase activity, acting on CH-OH group of donors"/>
    <property type="evidence" value="ECO:0007669"/>
    <property type="project" value="InterPro"/>
</dbReference>
<evidence type="ECO:0000256" key="5">
    <source>
        <dbReference type="ARBA" id="ARBA00023002"/>
    </source>
</evidence>
<name>H0R398_9ACTN</name>
<evidence type="ECO:0000313" key="9">
    <source>
        <dbReference type="Proteomes" id="UP000035034"/>
    </source>
</evidence>
<evidence type="ECO:0000256" key="3">
    <source>
        <dbReference type="ARBA" id="ARBA00022630"/>
    </source>
</evidence>
<dbReference type="eggNOG" id="COG2303">
    <property type="taxonomic scope" value="Bacteria"/>
</dbReference>
<dbReference type="Proteomes" id="UP000035034">
    <property type="component" value="Unassembled WGS sequence"/>
</dbReference>